<dbReference type="Proteomes" id="UP000324705">
    <property type="component" value="Chromosome 1B"/>
</dbReference>
<dbReference type="PANTHER" id="PTHR44586">
    <property type="entry name" value="F-BOX DOMAIN CONTAINING PROTEIN, EXPRESSED"/>
    <property type="match status" value="1"/>
</dbReference>
<dbReference type="InterPro" id="IPR005174">
    <property type="entry name" value="KIB1-4_b-propeller"/>
</dbReference>
<proteinExistence type="predicted"/>
<keyword evidence="3" id="KW-1185">Reference proteome</keyword>
<dbReference type="Gramene" id="TRITD1Bv1G043860.1">
    <property type="protein sequence ID" value="TRITD1Bv1G043860.1"/>
    <property type="gene ID" value="TRITD1Bv1G043860"/>
</dbReference>
<dbReference type="Pfam" id="PF03478">
    <property type="entry name" value="Beta-prop_KIB1-4"/>
    <property type="match status" value="1"/>
</dbReference>
<dbReference type="EMBL" id="LT934112">
    <property type="protein sequence ID" value="VAH14340.1"/>
    <property type="molecule type" value="Genomic_DNA"/>
</dbReference>
<evidence type="ECO:0000259" key="1">
    <source>
        <dbReference type="Pfam" id="PF03478"/>
    </source>
</evidence>
<dbReference type="AlphaFoldDB" id="A0A9R0V4S1"/>
<protein>
    <recommendedName>
        <fullName evidence="1">KIB1-4 beta-propeller domain-containing protein</fullName>
    </recommendedName>
</protein>
<dbReference type="PANTHER" id="PTHR44586:SF26">
    <property type="entry name" value="F-BOX DOMAIN-CONTAINING PROTEIN"/>
    <property type="match status" value="1"/>
</dbReference>
<accession>A0A9R0V4S1</accession>
<evidence type="ECO:0000313" key="3">
    <source>
        <dbReference type="Proteomes" id="UP000324705"/>
    </source>
</evidence>
<name>A0A9R0V4S1_TRITD</name>
<organism evidence="2 3">
    <name type="scientific">Triticum turgidum subsp. durum</name>
    <name type="common">Durum wheat</name>
    <name type="synonym">Triticum durum</name>
    <dbReference type="NCBI Taxonomy" id="4567"/>
    <lineage>
        <taxon>Eukaryota</taxon>
        <taxon>Viridiplantae</taxon>
        <taxon>Streptophyta</taxon>
        <taxon>Embryophyta</taxon>
        <taxon>Tracheophyta</taxon>
        <taxon>Spermatophyta</taxon>
        <taxon>Magnoliopsida</taxon>
        <taxon>Liliopsida</taxon>
        <taxon>Poales</taxon>
        <taxon>Poaceae</taxon>
        <taxon>BOP clade</taxon>
        <taxon>Pooideae</taxon>
        <taxon>Triticodae</taxon>
        <taxon>Triticeae</taxon>
        <taxon>Triticinae</taxon>
        <taxon>Triticum</taxon>
    </lineage>
</organism>
<sequence>MENYISGTDGDMYVVQAPWGDLLQVCRKSDVTEELLVQTEKVLLYKADMAAKKLVEVNGLHDHVLFLGRSQSQCLSAEAYPQLKKNCVYFTDDEIYVSHYKNNRRDIGILNLGNDSTEEIVSQLWCNWPNPIWITPNLTSMNANS</sequence>
<reference evidence="2 3" key="1">
    <citation type="submission" date="2017-09" db="EMBL/GenBank/DDBJ databases">
        <authorList>
            <consortium name="International Durum Wheat Genome Sequencing Consortium (IDWGSC)"/>
            <person name="Milanesi L."/>
        </authorList>
    </citation>
    <scope>NUCLEOTIDE SEQUENCE [LARGE SCALE GENOMIC DNA]</scope>
    <source>
        <strain evidence="3">cv. Svevo</strain>
    </source>
</reference>
<evidence type="ECO:0000313" key="2">
    <source>
        <dbReference type="EMBL" id="VAH14340.1"/>
    </source>
</evidence>
<gene>
    <name evidence="2" type="ORF">TRITD_1Bv1G043860</name>
</gene>
<feature type="domain" description="KIB1-4 beta-propeller" evidence="1">
    <location>
        <begin position="11"/>
        <end position="109"/>
    </location>
</feature>